<dbReference type="AlphaFoldDB" id="H8KB47"/>
<evidence type="ECO:0000256" key="1">
    <source>
        <dbReference type="ARBA" id="ARBA00001933"/>
    </source>
</evidence>
<dbReference type="FunFam" id="3.40.640.10:FF:000003">
    <property type="entry name" value="Cysteine desulfurase IscS"/>
    <property type="match status" value="1"/>
</dbReference>
<evidence type="ECO:0000256" key="4">
    <source>
        <dbReference type="ARBA" id="ARBA00006490"/>
    </source>
</evidence>
<keyword evidence="10 12" id="KW-0411">Iron-sulfur</keyword>
<name>H8KB47_RICMS</name>
<organism evidence="15 16">
    <name type="scientific">Rickettsia montanensis (strain OSU 85-930)</name>
    <dbReference type="NCBI Taxonomy" id="1105114"/>
    <lineage>
        <taxon>Bacteria</taxon>
        <taxon>Pseudomonadati</taxon>
        <taxon>Pseudomonadota</taxon>
        <taxon>Alphaproteobacteria</taxon>
        <taxon>Rickettsiales</taxon>
        <taxon>Rickettsiaceae</taxon>
        <taxon>Rickettsieae</taxon>
        <taxon>Rickettsia</taxon>
        <taxon>spotted fever group</taxon>
    </lineage>
</organism>
<dbReference type="UniPathway" id="UPA00266"/>
<dbReference type="PROSITE" id="PS00595">
    <property type="entry name" value="AA_TRANSFER_CLASS_5"/>
    <property type="match status" value="1"/>
</dbReference>
<comment type="subunit">
    <text evidence="12">Homodimer. Forms a heterotetramer with IscU, interacts with other sulfur acceptors.</text>
</comment>
<dbReference type="InterPro" id="IPR000192">
    <property type="entry name" value="Aminotrans_V_dom"/>
</dbReference>
<evidence type="ECO:0000256" key="12">
    <source>
        <dbReference type="HAMAP-Rule" id="MF_00331"/>
    </source>
</evidence>
<gene>
    <name evidence="12" type="primary">iscS</name>
    <name evidence="15" type="ordered locus">MCI_01155</name>
</gene>
<evidence type="ECO:0000256" key="7">
    <source>
        <dbReference type="ARBA" id="ARBA00022723"/>
    </source>
</evidence>
<keyword evidence="5 12" id="KW-0808">Transferase</keyword>
<keyword evidence="16" id="KW-1185">Reference proteome</keyword>
<dbReference type="Gene3D" id="3.40.640.10">
    <property type="entry name" value="Type I PLP-dependent aspartate aminotransferase-like (Major domain)"/>
    <property type="match status" value="1"/>
</dbReference>
<feature type="binding site" evidence="12">
    <location>
        <begin position="208"/>
        <end position="210"/>
    </location>
    <ligand>
        <name>pyridoxal 5'-phosphate</name>
        <dbReference type="ChEBI" id="CHEBI:597326"/>
    </ligand>
</feature>
<dbReference type="InterPro" id="IPR016454">
    <property type="entry name" value="Cysteine_dSase"/>
</dbReference>
<evidence type="ECO:0000313" key="16">
    <source>
        <dbReference type="Proteomes" id="UP000008008"/>
    </source>
</evidence>
<comment type="pathway">
    <text evidence="3 12">Cofactor biosynthesis; iron-sulfur cluster biosynthesis.</text>
</comment>
<evidence type="ECO:0000259" key="14">
    <source>
        <dbReference type="Pfam" id="PF00266"/>
    </source>
</evidence>
<comment type="subcellular location">
    <subcellularLocation>
        <location evidence="12">Cytoplasm</location>
    </subcellularLocation>
</comment>
<dbReference type="Gene3D" id="3.90.1150.10">
    <property type="entry name" value="Aspartate Aminotransferase, domain 1"/>
    <property type="match status" value="1"/>
</dbReference>
<protein>
    <recommendedName>
        <fullName evidence="12">Cysteine desulfurase IscS</fullName>
        <ecNumber evidence="12">2.8.1.7</ecNumber>
    </recommendedName>
</protein>
<reference evidence="16" key="1">
    <citation type="submission" date="2012-02" db="EMBL/GenBank/DDBJ databases">
        <title>Complete genome sequence of Rickettsia montanensis strain OSU 85-930.</title>
        <authorList>
            <person name="Johnson S.L."/>
            <person name="Munk A.C."/>
            <person name="Han S."/>
            <person name="Bruce D.C."/>
            <person name="Dasch G.A."/>
        </authorList>
    </citation>
    <scope>NUCLEOTIDE SEQUENCE [LARGE SCALE GENOMIC DNA]</scope>
    <source>
        <strain evidence="16">OSU 85-930</strain>
    </source>
</reference>
<feature type="binding site" evidence="12">
    <location>
        <position position="188"/>
    </location>
    <ligand>
        <name>pyridoxal 5'-phosphate</name>
        <dbReference type="ChEBI" id="CHEBI:597326"/>
    </ligand>
</feature>
<dbReference type="NCBIfam" id="NF010611">
    <property type="entry name" value="PRK14012.1"/>
    <property type="match status" value="1"/>
</dbReference>
<dbReference type="InterPro" id="IPR015421">
    <property type="entry name" value="PyrdxlP-dep_Trfase_major"/>
</dbReference>
<comment type="function">
    <text evidence="2">Catalyzes the removal of elemental sulfur atoms from cysteine to produce alanine. Seems to participate in the biosynthesis of the nitrogenase metalloclusters by providing the inorganic sulfur required for the Fe-S core formation.</text>
</comment>
<keyword evidence="12" id="KW-0963">Cytoplasm</keyword>
<evidence type="ECO:0000256" key="9">
    <source>
        <dbReference type="ARBA" id="ARBA00023004"/>
    </source>
</evidence>
<evidence type="ECO:0000256" key="13">
    <source>
        <dbReference type="RuleBase" id="RU004504"/>
    </source>
</evidence>
<evidence type="ECO:0000256" key="3">
    <source>
        <dbReference type="ARBA" id="ARBA00005151"/>
    </source>
</evidence>
<dbReference type="GO" id="GO:0031071">
    <property type="term" value="F:cysteine desulfurase activity"/>
    <property type="evidence" value="ECO:0007669"/>
    <property type="project" value="UniProtKB-UniRule"/>
</dbReference>
<accession>H8KB47</accession>
<dbReference type="GO" id="GO:0051537">
    <property type="term" value="F:2 iron, 2 sulfur cluster binding"/>
    <property type="evidence" value="ECO:0007669"/>
    <property type="project" value="UniProtKB-UniRule"/>
</dbReference>
<dbReference type="PANTHER" id="PTHR11601:SF34">
    <property type="entry name" value="CYSTEINE DESULFURASE"/>
    <property type="match status" value="1"/>
</dbReference>
<keyword evidence="6 12" id="KW-0001">2Fe-2S</keyword>
<dbReference type="PIRSF" id="PIRSF005572">
    <property type="entry name" value="NifS"/>
    <property type="match status" value="1"/>
</dbReference>
<dbReference type="NCBIfam" id="TIGR02006">
    <property type="entry name" value="IscS"/>
    <property type="match status" value="1"/>
</dbReference>
<comment type="cofactor">
    <cofactor evidence="1 12 13">
        <name>pyridoxal 5'-phosphate</name>
        <dbReference type="ChEBI" id="CHEBI:597326"/>
    </cofactor>
</comment>
<dbReference type="GO" id="GO:0030170">
    <property type="term" value="F:pyridoxal phosphate binding"/>
    <property type="evidence" value="ECO:0007669"/>
    <property type="project" value="UniProtKB-UniRule"/>
</dbReference>
<evidence type="ECO:0000256" key="11">
    <source>
        <dbReference type="ARBA" id="ARBA00050776"/>
    </source>
</evidence>
<dbReference type="PANTHER" id="PTHR11601">
    <property type="entry name" value="CYSTEINE DESULFURYLASE FAMILY MEMBER"/>
    <property type="match status" value="1"/>
</dbReference>
<dbReference type="NCBIfam" id="NF002806">
    <property type="entry name" value="PRK02948.1"/>
    <property type="match status" value="1"/>
</dbReference>
<dbReference type="HAMAP" id="MF_00331">
    <property type="entry name" value="Cys_desulf_IscS"/>
    <property type="match status" value="1"/>
</dbReference>
<feature type="binding site" evidence="12">
    <location>
        <position position="160"/>
    </location>
    <ligand>
        <name>pyridoxal 5'-phosphate</name>
        <dbReference type="ChEBI" id="CHEBI:597326"/>
    </ligand>
</feature>
<keyword evidence="8 12" id="KW-0663">Pyridoxal phosphate</keyword>
<dbReference type="EMBL" id="CP003340">
    <property type="protein sequence ID" value="AFC73188.1"/>
    <property type="molecule type" value="Genomic_DNA"/>
</dbReference>
<feature type="active site" description="Cysteine persulfide intermediate" evidence="12">
    <location>
        <position position="334"/>
    </location>
</feature>
<evidence type="ECO:0000256" key="10">
    <source>
        <dbReference type="ARBA" id="ARBA00023014"/>
    </source>
</evidence>
<sequence length="410" mass="45472">MNPQLNNLTLPIYMDYQATTPIDPRVMEAMLPYFTTKFGNPHSRSHSFGWEAENAVEEARSMVAKLIGADTKEIIFTSGATESNNLAIKGIAKFYSNKKNHIITVVSEHKCVLDACRHLEQEGIKITYLPIKPNGIIDLETLKNAITDQTMLVSVMVVNNEIGVVQPLKEIGKICREKGVFFHSDIAQGFGKIPIDVNEFNIDLASISGHKIYGPKGIGALYVRKKPRVRVTPLINGGGQERGMRSGTLPTPLIVGLGMAAEIAYSEMEKDTKHVSYLFDRFLNNIHKRISEVYLNGDKNQRYKGNLNLSFAGVEGESIILAIKDLAVSSGSACTSASLEPSYVLRAMGIGEELAHTAIRFGIGRFTTEQEVDYAVNLICSKIDKLRELSPLWEMMQEGIDLKKIKWAVH</sequence>
<evidence type="ECO:0000256" key="6">
    <source>
        <dbReference type="ARBA" id="ARBA00022714"/>
    </source>
</evidence>
<dbReference type="InterPro" id="IPR015424">
    <property type="entry name" value="PyrdxlP-dep_Trfase"/>
</dbReference>
<dbReference type="InterPro" id="IPR010240">
    <property type="entry name" value="Cys_deSase_IscS"/>
</dbReference>
<dbReference type="InterPro" id="IPR015422">
    <property type="entry name" value="PyrdxlP-dep_Trfase_small"/>
</dbReference>
<comment type="catalytic activity">
    <reaction evidence="11 12">
        <text>(sulfur carrier)-H + L-cysteine = (sulfur carrier)-SH + L-alanine</text>
        <dbReference type="Rhea" id="RHEA:43892"/>
        <dbReference type="Rhea" id="RHEA-COMP:14737"/>
        <dbReference type="Rhea" id="RHEA-COMP:14739"/>
        <dbReference type="ChEBI" id="CHEBI:29917"/>
        <dbReference type="ChEBI" id="CHEBI:35235"/>
        <dbReference type="ChEBI" id="CHEBI:57972"/>
        <dbReference type="ChEBI" id="CHEBI:64428"/>
        <dbReference type="EC" id="2.8.1.7"/>
    </reaction>
</comment>
<dbReference type="GO" id="GO:0046872">
    <property type="term" value="F:metal ion binding"/>
    <property type="evidence" value="ECO:0007669"/>
    <property type="project" value="UniProtKB-KW"/>
</dbReference>
<dbReference type="FunFam" id="3.90.1150.10:FF:000002">
    <property type="entry name" value="Cysteine desulfurase IscS"/>
    <property type="match status" value="1"/>
</dbReference>
<feature type="modified residue" description="N6-(pyridoxal phosphate)lysine" evidence="12">
    <location>
        <position position="211"/>
    </location>
</feature>
<dbReference type="InterPro" id="IPR020578">
    <property type="entry name" value="Aminotrans_V_PyrdxlP_BS"/>
</dbReference>
<feature type="binding site" evidence="12">
    <location>
        <begin position="80"/>
        <end position="81"/>
    </location>
    <ligand>
        <name>pyridoxal 5'-phosphate</name>
        <dbReference type="ChEBI" id="CHEBI:597326"/>
    </ligand>
</feature>
<comment type="similarity">
    <text evidence="4 12">Belongs to the class-V pyridoxal-phosphate-dependent aminotransferase family. NifS/IscS subfamily.</text>
</comment>
<evidence type="ECO:0000256" key="5">
    <source>
        <dbReference type="ARBA" id="ARBA00022679"/>
    </source>
</evidence>
<dbReference type="EC" id="2.8.1.7" evidence="12"/>
<dbReference type="HOGENOM" id="CLU_003433_0_2_5"/>
<dbReference type="Proteomes" id="UP000008008">
    <property type="component" value="Chromosome"/>
</dbReference>
<dbReference type="GO" id="GO:1990221">
    <property type="term" value="C:L-cysteine desulfurase complex"/>
    <property type="evidence" value="ECO:0007669"/>
    <property type="project" value="UniProtKB-ARBA"/>
</dbReference>
<feature type="binding site" evidence="12">
    <location>
        <position position="248"/>
    </location>
    <ligand>
        <name>pyridoxal 5'-phosphate</name>
        <dbReference type="ChEBI" id="CHEBI:597326"/>
    </ligand>
</feature>
<dbReference type="KEGG" id="rmo:MCI_01155"/>
<dbReference type="SUPFAM" id="SSF53383">
    <property type="entry name" value="PLP-dependent transferases"/>
    <property type="match status" value="1"/>
</dbReference>
<dbReference type="Pfam" id="PF00266">
    <property type="entry name" value="Aminotran_5"/>
    <property type="match status" value="1"/>
</dbReference>
<feature type="binding site" description="via persulfide group" evidence="12">
    <location>
        <position position="334"/>
    </location>
    <ligand>
        <name>[2Fe-2S] cluster</name>
        <dbReference type="ChEBI" id="CHEBI:190135"/>
        <note>ligand shared with IscU</note>
    </ligand>
</feature>
<keyword evidence="9 12" id="KW-0408">Iron</keyword>
<evidence type="ECO:0000256" key="2">
    <source>
        <dbReference type="ARBA" id="ARBA00003120"/>
    </source>
</evidence>
<comment type="function">
    <text evidence="12">Master enzyme that delivers sulfur to a number of partners involved in Fe-S cluster assembly, tRNA modification or cofactor biosynthesis. Catalyzes the removal of elemental sulfur atoms from cysteine to produce alanine. Functions as a sulfur delivery protein for Fe-S cluster synthesis onto IscU, an Fe-S scaffold assembly protein, as well as other S acceptor proteins.</text>
</comment>
<proteinExistence type="inferred from homology"/>
<evidence type="ECO:0000313" key="15">
    <source>
        <dbReference type="EMBL" id="AFC73188.1"/>
    </source>
</evidence>
<evidence type="ECO:0000256" key="8">
    <source>
        <dbReference type="ARBA" id="ARBA00022898"/>
    </source>
</evidence>
<feature type="domain" description="Aminotransferase class V" evidence="14">
    <location>
        <begin position="12"/>
        <end position="374"/>
    </location>
</feature>
<keyword evidence="7 12" id="KW-0479">Metal-binding</keyword>
<dbReference type="GO" id="GO:0044571">
    <property type="term" value="P:[2Fe-2S] cluster assembly"/>
    <property type="evidence" value="ECO:0007669"/>
    <property type="project" value="UniProtKB-UniRule"/>
</dbReference>
<dbReference type="RefSeq" id="WP_014409307.1">
    <property type="nucleotide sequence ID" value="NC_017043.1"/>
</dbReference>